<accession>A0ABN8IYE0</accession>
<protein>
    <recommendedName>
        <fullName evidence="4">Large ribosomal subunit protein uL30m</fullName>
    </recommendedName>
    <alternativeName>
        <fullName evidence="5">39S ribosomal protein L30, mitochondrial</fullName>
    </alternativeName>
</protein>
<dbReference type="Proteomes" id="UP000837857">
    <property type="component" value="Chromosome 5"/>
</dbReference>
<evidence type="ECO:0000256" key="2">
    <source>
        <dbReference type="ARBA" id="ARBA00022980"/>
    </source>
</evidence>
<dbReference type="Gene3D" id="3.30.1390.20">
    <property type="entry name" value="Ribosomal protein L30, ferredoxin-like fold domain"/>
    <property type="match status" value="1"/>
</dbReference>
<dbReference type="PANTHER" id="PTHR15892">
    <property type="entry name" value="MITOCHONDRIAL RIBOSOMAL PROTEIN L30"/>
    <property type="match status" value="1"/>
</dbReference>
<evidence type="ECO:0000256" key="4">
    <source>
        <dbReference type="ARBA" id="ARBA00035281"/>
    </source>
</evidence>
<name>A0ABN8IYE0_9NEOP</name>
<evidence type="ECO:0000313" key="7">
    <source>
        <dbReference type="EMBL" id="CAH2068347.1"/>
    </source>
</evidence>
<dbReference type="InterPro" id="IPR016082">
    <property type="entry name" value="Ribosomal_uL30_ferredoxin-like"/>
</dbReference>
<dbReference type="InterPro" id="IPR036919">
    <property type="entry name" value="Ribo_uL30_ferredoxin-like_sf"/>
</dbReference>
<keyword evidence="3" id="KW-0687">Ribonucleoprotein</keyword>
<sequence>MNRNLLKTFTPIQPIFCRSKGYKAPGGLRYPGGITYYPRHPDHKDPEYTPSKLFRVERIRPVKNNPWWLKTILKELKIDEENRVTVVKNIPEINARLWKIKHLIKVTPITFPYGEPSENDINHTILKENGQCVVTKTLTPHQSQIEALENFQSDKTKMDSTTIKNDSRYKWNIAFGDPTKAHKSIAQYCDGSPVSGTLKHTAEVVIFLDNLFDSVNGVCTYNKKKLI</sequence>
<evidence type="ECO:0000256" key="5">
    <source>
        <dbReference type="ARBA" id="ARBA00035356"/>
    </source>
</evidence>
<gene>
    <name evidence="7" type="ORF">IPOD504_LOCUS14238</name>
</gene>
<organism evidence="7 8">
    <name type="scientific">Iphiclides podalirius</name>
    <name type="common">scarce swallowtail</name>
    <dbReference type="NCBI Taxonomy" id="110791"/>
    <lineage>
        <taxon>Eukaryota</taxon>
        <taxon>Metazoa</taxon>
        <taxon>Ecdysozoa</taxon>
        <taxon>Arthropoda</taxon>
        <taxon>Hexapoda</taxon>
        <taxon>Insecta</taxon>
        <taxon>Pterygota</taxon>
        <taxon>Neoptera</taxon>
        <taxon>Endopterygota</taxon>
        <taxon>Lepidoptera</taxon>
        <taxon>Glossata</taxon>
        <taxon>Ditrysia</taxon>
        <taxon>Papilionoidea</taxon>
        <taxon>Papilionidae</taxon>
        <taxon>Papilioninae</taxon>
        <taxon>Iphiclides</taxon>
    </lineage>
</organism>
<evidence type="ECO:0000256" key="3">
    <source>
        <dbReference type="ARBA" id="ARBA00023274"/>
    </source>
</evidence>
<dbReference type="Pfam" id="PF00327">
    <property type="entry name" value="Ribosomal_L30"/>
    <property type="match status" value="1"/>
</dbReference>
<dbReference type="InterPro" id="IPR005996">
    <property type="entry name" value="Ribosomal_uL30_bac-type"/>
</dbReference>
<keyword evidence="2" id="KW-0689">Ribosomal protein</keyword>
<reference evidence="7" key="1">
    <citation type="submission" date="2022-03" db="EMBL/GenBank/DDBJ databases">
        <authorList>
            <person name="Martin H S."/>
        </authorList>
    </citation>
    <scope>NUCLEOTIDE SEQUENCE</scope>
</reference>
<evidence type="ECO:0000259" key="6">
    <source>
        <dbReference type="Pfam" id="PF00327"/>
    </source>
</evidence>
<proteinExistence type="inferred from homology"/>
<comment type="similarity">
    <text evidence="1">Belongs to the universal ribosomal protein uL30 family.</text>
</comment>
<evidence type="ECO:0000256" key="1">
    <source>
        <dbReference type="ARBA" id="ARBA00007594"/>
    </source>
</evidence>
<dbReference type="EMBL" id="OW152817">
    <property type="protein sequence ID" value="CAH2068347.1"/>
    <property type="molecule type" value="Genomic_DNA"/>
</dbReference>
<feature type="non-terminal residue" evidence="7">
    <location>
        <position position="1"/>
    </location>
</feature>
<keyword evidence="8" id="KW-1185">Reference proteome</keyword>
<dbReference type="PANTHER" id="PTHR15892:SF2">
    <property type="entry name" value="LARGE RIBOSOMAL SUBUNIT PROTEIN UL30M"/>
    <property type="match status" value="1"/>
</dbReference>
<dbReference type="SUPFAM" id="SSF55129">
    <property type="entry name" value="Ribosomal protein L30p/L7e"/>
    <property type="match status" value="1"/>
</dbReference>
<feature type="domain" description="Large ribosomal subunit protein uL30-like ferredoxin-like fold" evidence="6">
    <location>
        <begin position="54"/>
        <end position="104"/>
    </location>
</feature>
<evidence type="ECO:0000313" key="8">
    <source>
        <dbReference type="Proteomes" id="UP000837857"/>
    </source>
</evidence>